<feature type="domain" description="HTH cro/C1-type" evidence="1">
    <location>
        <begin position="43"/>
        <end position="83"/>
    </location>
</feature>
<dbReference type="Gene3D" id="1.10.260.40">
    <property type="entry name" value="lambda repressor-like DNA-binding domains"/>
    <property type="match status" value="1"/>
</dbReference>
<protein>
    <submittedName>
        <fullName evidence="2">Helix-turn-helix domain-containing protein</fullName>
    </submittedName>
</protein>
<accession>A0ABY6DBE5</accession>
<evidence type="ECO:0000259" key="1">
    <source>
        <dbReference type="PROSITE" id="PS50943"/>
    </source>
</evidence>
<evidence type="ECO:0000313" key="3">
    <source>
        <dbReference type="Proteomes" id="UP001064087"/>
    </source>
</evidence>
<dbReference type="Pfam" id="PF13443">
    <property type="entry name" value="HTH_26"/>
    <property type="match status" value="1"/>
</dbReference>
<dbReference type="SUPFAM" id="SSF47413">
    <property type="entry name" value="lambda repressor-like DNA-binding domains"/>
    <property type="match status" value="1"/>
</dbReference>
<dbReference type="InterPro" id="IPR001387">
    <property type="entry name" value="Cro/C1-type_HTH"/>
</dbReference>
<dbReference type="EMBL" id="CP106738">
    <property type="protein sequence ID" value="UXX83329.1"/>
    <property type="molecule type" value="Genomic_DNA"/>
</dbReference>
<sequence>MNQSKSDKQPQSDQTDADPAELRAVFGKNLRALSADYPSVAGLCRDLGINRTQFNRYLSGESFPRPDVLYRICRFFGVDARILLESAADLNTATFDLLGHPQLNGYFGRAPIDVPPALFPDGFYRFVRRSFIEETKFVLGLVYVYRDDGYTFLRGFEPRDALRRQGISTDSRDREYRGIVMRQEEGIMMIATHQNAMACSFNFLAQETSFQQNLWIGYVTRTVREKVTGIRATRMVYEHLGRNTGPVLATARQAGLIDREAVAPFHANLLQLDQPFR</sequence>
<dbReference type="CDD" id="cd00093">
    <property type="entry name" value="HTH_XRE"/>
    <property type="match status" value="1"/>
</dbReference>
<keyword evidence="3" id="KW-1185">Reference proteome</keyword>
<evidence type="ECO:0000313" key="2">
    <source>
        <dbReference type="EMBL" id="UXX83329.1"/>
    </source>
</evidence>
<dbReference type="Proteomes" id="UP001064087">
    <property type="component" value="Chromosome"/>
</dbReference>
<dbReference type="RefSeq" id="WP_263047968.1">
    <property type="nucleotide sequence ID" value="NZ_CP106738.1"/>
</dbReference>
<organism evidence="2 3">
    <name type="scientific">Roseovarius pelagicus</name>
    <dbReference type="NCBI Taxonomy" id="2980108"/>
    <lineage>
        <taxon>Bacteria</taxon>
        <taxon>Pseudomonadati</taxon>
        <taxon>Pseudomonadota</taxon>
        <taxon>Alphaproteobacteria</taxon>
        <taxon>Rhodobacterales</taxon>
        <taxon>Roseobacteraceae</taxon>
        <taxon>Roseovarius</taxon>
    </lineage>
</organism>
<reference evidence="2" key="1">
    <citation type="submission" date="2022-10" db="EMBL/GenBank/DDBJ databases">
        <title>Roseovarius pelagicus sp. nov., isolated from Arctic seawater.</title>
        <authorList>
            <person name="Hong Y.W."/>
            <person name="Hwang C.Y."/>
        </authorList>
    </citation>
    <scope>NUCLEOTIDE SEQUENCE</scope>
    <source>
        <strain evidence="2">HL-MP18</strain>
    </source>
</reference>
<name>A0ABY6DBE5_9RHOB</name>
<proteinExistence type="predicted"/>
<dbReference type="InterPro" id="IPR010982">
    <property type="entry name" value="Lambda_DNA-bd_dom_sf"/>
</dbReference>
<gene>
    <name evidence="2" type="ORF">N7U68_01185</name>
</gene>
<dbReference type="PROSITE" id="PS50943">
    <property type="entry name" value="HTH_CROC1"/>
    <property type="match status" value="1"/>
</dbReference>